<dbReference type="RefSeq" id="WP_260218436.1">
    <property type="nucleotide sequence ID" value="NZ_JAJAGO010000006.1"/>
</dbReference>
<accession>A0ABT2JTB5</accession>
<feature type="region of interest" description="Disordered" evidence="1">
    <location>
        <begin position="72"/>
        <end position="97"/>
    </location>
</feature>
<dbReference type="EMBL" id="JAJAGO010000006">
    <property type="protein sequence ID" value="MCT2591112.1"/>
    <property type="molecule type" value="Genomic_DNA"/>
</dbReference>
<evidence type="ECO:0000313" key="2">
    <source>
        <dbReference type="EMBL" id="MCT2591112.1"/>
    </source>
</evidence>
<proteinExistence type="predicted"/>
<evidence type="ECO:0000256" key="1">
    <source>
        <dbReference type="SAM" id="MobiDB-lite"/>
    </source>
</evidence>
<name>A0ABT2JTB5_9ACTN</name>
<reference evidence="2 3" key="1">
    <citation type="submission" date="2021-10" db="EMBL/GenBank/DDBJ databases">
        <title>Streptomyces gossypii sp. nov., isolated from soil collected from cotton field.</title>
        <authorList>
            <person name="Ge X."/>
            <person name="Chen X."/>
            <person name="Liu W."/>
        </authorList>
    </citation>
    <scope>NUCLEOTIDE SEQUENCE [LARGE SCALE GENOMIC DNA]</scope>
    <source>
        <strain evidence="2 3">N2-109</strain>
    </source>
</reference>
<organism evidence="2 3">
    <name type="scientific">Streptomyces gossypii</name>
    <dbReference type="NCBI Taxonomy" id="2883101"/>
    <lineage>
        <taxon>Bacteria</taxon>
        <taxon>Bacillati</taxon>
        <taxon>Actinomycetota</taxon>
        <taxon>Actinomycetes</taxon>
        <taxon>Kitasatosporales</taxon>
        <taxon>Streptomycetaceae</taxon>
        <taxon>Streptomyces</taxon>
    </lineage>
</organism>
<evidence type="ECO:0000313" key="3">
    <source>
        <dbReference type="Proteomes" id="UP001156389"/>
    </source>
</evidence>
<protein>
    <submittedName>
        <fullName evidence="2">Uncharacterized protein</fullName>
    </submittedName>
</protein>
<keyword evidence="3" id="KW-1185">Reference proteome</keyword>
<sequence>MLTLAISAAAALAAGYVLGRIRPARRASDWAWCTIRRSAVTRNTWRWWATQPVFGVEIVLLLATRPRATVRAWRHRHDPPPPRSPAVSFPSPEDPPC</sequence>
<dbReference type="Proteomes" id="UP001156389">
    <property type="component" value="Unassembled WGS sequence"/>
</dbReference>
<gene>
    <name evidence="2" type="ORF">LHJ74_14540</name>
</gene>
<comment type="caution">
    <text evidence="2">The sequence shown here is derived from an EMBL/GenBank/DDBJ whole genome shotgun (WGS) entry which is preliminary data.</text>
</comment>